<dbReference type="InterPro" id="IPR012337">
    <property type="entry name" value="RNaseH-like_sf"/>
</dbReference>
<evidence type="ECO:0000259" key="1">
    <source>
        <dbReference type="SMART" id="SM00479"/>
    </source>
</evidence>
<dbReference type="GO" id="GO:0003676">
    <property type="term" value="F:nucleic acid binding"/>
    <property type="evidence" value="ECO:0007669"/>
    <property type="project" value="InterPro"/>
</dbReference>
<reference evidence="2 3" key="1">
    <citation type="journal article" date="2003" name="Nature">
        <title>The genome of a motile marine Synechococcus.</title>
        <authorList>
            <person name="Palenik B."/>
            <person name="Brahamsha B."/>
            <person name="Larimer F."/>
            <person name="Land M."/>
            <person name="Hauser L."/>
            <person name="Chain P."/>
            <person name="Lamerdin J."/>
            <person name="Regala W."/>
            <person name="Allen E.A."/>
            <person name="McCarren J."/>
            <person name="Paulsen I."/>
            <person name="Dufresne A."/>
            <person name="Partensky F."/>
            <person name="Webb E."/>
            <person name="Waterbury J."/>
        </authorList>
    </citation>
    <scope>NUCLEOTIDE SEQUENCE [LARGE SCALE GENOMIC DNA]</scope>
    <source>
        <strain evidence="2 3">WH8102</strain>
    </source>
</reference>
<dbReference type="Pfam" id="PF00929">
    <property type="entry name" value="RNase_T"/>
    <property type="match status" value="1"/>
</dbReference>
<protein>
    <submittedName>
        <fullName evidence="2">Possible DNA polymerase III, epsilon subunit</fullName>
        <ecNumber evidence="2">2.7.7.7</ecNumber>
    </submittedName>
</protein>
<dbReference type="InterPro" id="IPR036397">
    <property type="entry name" value="RNaseH_sf"/>
</dbReference>
<evidence type="ECO:0000313" key="2">
    <source>
        <dbReference type="EMBL" id="CAE07531.1"/>
    </source>
</evidence>
<dbReference type="Proteomes" id="UP000001422">
    <property type="component" value="Chromosome"/>
</dbReference>
<sequence>MADQLTLLEAVPEHRSEPTASAGPATLLIIDTETTGLDPEKDRCLEVGAILFDVSTRSVLAQQSFLLPVETNAAEPINRIPASVTRLPQPWTGALRWFDELLTASDVLVAHNAVFDRQWFGRDPLPAVSHPWLCSMEDLRWPAERQLRSRPSVRDLALAYGVPVWSAHRALTDCNYLAEVFARCDDLETMLLHGLEPRQLMRARVSYDNRHLAREAGFRWNDPVKGAWTRRLSQREVKSLDFPVEVVEPGPERRAA</sequence>
<dbReference type="InterPro" id="IPR013520">
    <property type="entry name" value="Ribonucl_H"/>
</dbReference>
<gene>
    <name evidence="2" type="primary">dnaQ</name>
    <name evidence="2" type="ordered locus">SYNW1016</name>
</gene>
<feature type="domain" description="Exonuclease" evidence="1">
    <location>
        <begin position="26"/>
        <end position="190"/>
    </location>
</feature>
<dbReference type="EC" id="2.7.7.7" evidence="2"/>
<dbReference type="KEGG" id="syw:SYNW1016"/>
<dbReference type="AlphaFoldDB" id="Q7U7G8"/>
<dbReference type="SMART" id="SM00479">
    <property type="entry name" value="EXOIII"/>
    <property type="match status" value="1"/>
</dbReference>
<dbReference type="RefSeq" id="WP_011127881.1">
    <property type="nucleotide sequence ID" value="NC_005070.1"/>
</dbReference>
<dbReference type="Gene3D" id="3.30.420.10">
    <property type="entry name" value="Ribonuclease H-like superfamily/Ribonuclease H"/>
    <property type="match status" value="1"/>
</dbReference>
<dbReference type="GO" id="GO:0003887">
    <property type="term" value="F:DNA-directed DNA polymerase activity"/>
    <property type="evidence" value="ECO:0007669"/>
    <property type="project" value="UniProtKB-EC"/>
</dbReference>
<dbReference type="STRING" id="84588.SYNW1016"/>
<name>Q7U7G8_PARMW</name>
<dbReference type="EMBL" id="BX569691">
    <property type="protein sequence ID" value="CAE07531.1"/>
    <property type="molecule type" value="Genomic_DNA"/>
</dbReference>
<organism evidence="2 3">
    <name type="scientific">Parasynechococcus marenigrum (strain WH8102)</name>
    <dbReference type="NCBI Taxonomy" id="84588"/>
    <lineage>
        <taxon>Bacteria</taxon>
        <taxon>Bacillati</taxon>
        <taxon>Cyanobacteriota</taxon>
        <taxon>Cyanophyceae</taxon>
        <taxon>Synechococcales</taxon>
        <taxon>Prochlorococcaceae</taxon>
        <taxon>Parasynechococcus</taxon>
        <taxon>Parasynechococcus marenigrum</taxon>
    </lineage>
</organism>
<dbReference type="HOGENOM" id="CLU_062227_1_0_3"/>
<accession>Q7U7G8</accession>
<dbReference type="CDD" id="cd06127">
    <property type="entry name" value="DEDDh"/>
    <property type="match status" value="1"/>
</dbReference>
<dbReference type="eggNOG" id="COG0847">
    <property type="taxonomic scope" value="Bacteria"/>
</dbReference>
<keyword evidence="2" id="KW-0548">Nucleotidyltransferase</keyword>
<keyword evidence="2" id="KW-0808">Transferase</keyword>
<proteinExistence type="predicted"/>
<evidence type="ECO:0000313" key="3">
    <source>
        <dbReference type="Proteomes" id="UP000001422"/>
    </source>
</evidence>
<dbReference type="GO" id="GO:0004527">
    <property type="term" value="F:exonuclease activity"/>
    <property type="evidence" value="ECO:0007669"/>
    <property type="project" value="UniProtKB-ARBA"/>
</dbReference>
<dbReference type="SUPFAM" id="SSF53098">
    <property type="entry name" value="Ribonuclease H-like"/>
    <property type="match status" value="1"/>
</dbReference>
<keyword evidence="3" id="KW-1185">Reference proteome</keyword>